<comment type="caution">
    <text evidence="2">The sequence shown here is derived from an EMBL/GenBank/DDBJ whole genome shotgun (WGS) entry which is preliminary data.</text>
</comment>
<organism evidence="2">
    <name type="scientific">Zea mays</name>
    <name type="common">Maize</name>
    <dbReference type="NCBI Taxonomy" id="4577"/>
    <lineage>
        <taxon>Eukaryota</taxon>
        <taxon>Viridiplantae</taxon>
        <taxon>Streptophyta</taxon>
        <taxon>Embryophyta</taxon>
        <taxon>Tracheophyta</taxon>
        <taxon>Spermatophyta</taxon>
        <taxon>Magnoliopsida</taxon>
        <taxon>Liliopsida</taxon>
        <taxon>Poales</taxon>
        <taxon>Poaceae</taxon>
        <taxon>PACMAD clade</taxon>
        <taxon>Panicoideae</taxon>
        <taxon>Andropogonodae</taxon>
        <taxon>Andropogoneae</taxon>
        <taxon>Tripsacinae</taxon>
        <taxon>Zea</taxon>
    </lineage>
</organism>
<gene>
    <name evidence="2" type="ORF">Zm00014a_010739</name>
</gene>
<feature type="region of interest" description="Disordered" evidence="1">
    <location>
        <begin position="185"/>
        <end position="212"/>
    </location>
</feature>
<dbReference type="AlphaFoldDB" id="A0A3L6EQB3"/>
<reference evidence="2" key="1">
    <citation type="journal article" date="2018" name="Nat. Genet.">
        <title>Extensive intraspecific gene order and gene structural variations between Mo17 and other maize genomes.</title>
        <authorList>
            <person name="Sun S."/>
            <person name="Zhou Y."/>
            <person name="Chen J."/>
            <person name="Shi J."/>
            <person name="Zhao H."/>
            <person name="Zhao H."/>
            <person name="Song W."/>
            <person name="Zhang M."/>
            <person name="Cui Y."/>
            <person name="Dong X."/>
            <person name="Liu H."/>
            <person name="Ma X."/>
            <person name="Jiao Y."/>
            <person name="Wang B."/>
            <person name="Wei X."/>
            <person name="Stein J.C."/>
            <person name="Glaubitz J.C."/>
            <person name="Lu F."/>
            <person name="Yu G."/>
            <person name="Liang C."/>
            <person name="Fengler K."/>
            <person name="Li B."/>
            <person name="Rafalski A."/>
            <person name="Schnable P.S."/>
            <person name="Ware D.H."/>
            <person name="Buckler E.S."/>
            <person name="Lai J."/>
        </authorList>
    </citation>
    <scope>NUCLEOTIDE SEQUENCE [LARGE SCALE GENOMIC DNA]</scope>
    <source>
        <tissue evidence="2">Seedling</tissue>
    </source>
</reference>
<dbReference type="Proteomes" id="UP000251960">
    <property type="component" value="Chromosome 5"/>
</dbReference>
<proteinExistence type="predicted"/>
<name>A0A3L6EQB3_MAIZE</name>
<feature type="compositionally biased region" description="Basic and acidic residues" evidence="1">
    <location>
        <begin position="185"/>
        <end position="195"/>
    </location>
</feature>
<dbReference type="EMBL" id="NCVQ01000006">
    <property type="protein sequence ID" value="PWZ22889.1"/>
    <property type="molecule type" value="Genomic_DNA"/>
</dbReference>
<accession>A0A3L6EQB3</accession>
<sequence>MDPFNNNDVQPPLRELSSNTLEGGHVDARQRKRERERGRYAAMSDEKKNELKKRRESRKNEKIEYSTDECPEVPVSDGSIIDLTKSCDNTQGGRTDARQCKRERERARYAAMSVEKKNELKNRRQSRKKENVVHHEYSKDDCPDVAIGDGSIIDCTIPCGITLGYNWLGGCDDAIQRKRERERARYATMSDEKKNELKRRRQSSKNENVVHHERSEAKSFVTFNFKAHQLRRVINMIPIQVPKF</sequence>
<protein>
    <submittedName>
        <fullName evidence="2">Uncharacterized protein</fullName>
    </submittedName>
</protein>
<feature type="compositionally biased region" description="Basic and acidic residues" evidence="1">
    <location>
        <begin position="24"/>
        <end position="49"/>
    </location>
</feature>
<feature type="region of interest" description="Disordered" evidence="1">
    <location>
        <begin position="1"/>
        <end position="71"/>
    </location>
</feature>
<evidence type="ECO:0000256" key="1">
    <source>
        <dbReference type="SAM" id="MobiDB-lite"/>
    </source>
</evidence>
<evidence type="ECO:0000313" key="2">
    <source>
        <dbReference type="EMBL" id="PWZ22889.1"/>
    </source>
</evidence>